<comment type="caution">
    <text evidence="1">The sequence shown here is derived from an EMBL/GenBank/DDBJ whole genome shotgun (WGS) entry which is preliminary data.</text>
</comment>
<evidence type="ECO:0000313" key="2">
    <source>
        <dbReference type="Proteomes" id="UP000828390"/>
    </source>
</evidence>
<organism evidence="1 2">
    <name type="scientific">Dreissena polymorpha</name>
    <name type="common">Zebra mussel</name>
    <name type="synonym">Mytilus polymorpha</name>
    <dbReference type="NCBI Taxonomy" id="45954"/>
    <lineage>
        <taxon>Eukaryota</taxon>
        <taxon>Metazoa</taxon>
        <taxon>Spiralia</taxon>
        <taxon>Lophotrochozoa</taxon>
        <taxon>Mollusca</taxon>
        <taxon>Bivalvia</taxon>
        <taxon>Autobranchia</taxon>
        <taxon>Heteroconchia</taxon>
        <taxon>Euheterodonta</taxon>
        <taxon>Imparidentia</taxon>
        <taxon>Neoheterodontei</taxon>
        <taxon>Myida</taxon>
        <taxon>Dreissenoidea</taxon>
        <taxon>Dreissenidae</taxon>
        <taxon>Dreissena</taxon>
    </lineage>
</organism>
<dbReference type="AlphaFoldDB" id="A0A9D4MSL9"/>
<sequence>MNDTLTSFAVIALDHDPSLSWLPEQTVQLIVRILFARAQFGLVSLYRLQTLKCSVPTWLREVMDCEDKNRIQQLALKKEVREFSYHVTRSLPWRTLPL</sequence>
<evidence type="ECO:0000313" key="1">
    <source>
        <dbReference type="EMBL" id="KAH3881194.1"/>
    </source>
</evidence>
<protein>
    <submittedName>
        <fullName evidence="1">Uncharacterized protein</fullName>
    </submittedName>
</protein>
<keyword evidence="2" id="KW-1185">Reference proteome</keyword>
<dbReference type="Proteomes" id="UP000828390">
    <property type="component" value="Unassembled WGS sequence"/>
</dbReference>
<proteinExistence type="predicted"/>
<gene>
    <name evidence="1" type="ORF">DPMN_005117</name>
</gene>
<reference evidence="1" key="1">
    <citation type="journal article" date="2019" name="bioRxiv">
        <title>The Genome of the Zebra Mussel, Dreissena polymorpha: A Resource for Invasive Species Research.</title>
        <authorList>
            <person name="McCartney M.A."/>
            <person name="Auch B."/>
            <person name="Kono T."/>
            <person name="Mallez S."/>
            <person name="Zhang Y."/>
            <person name="Obille A."/>
            <person name="Becker A."/>
            <person name="Abrahante J.E."/>
            <person name="Garbe J."/>
            <person name="Badalamenti J.P."/>
            <person name="Herman A."/>
            <person name="Mangelson H."/>
            <person name="Liachko I."/>
            <person name="Sullivan S."/>
            <person name="Sone E.D."/>
            <person name="Koren S."/>
            <person name="Silverstein K.A.T."/>
            <person name="Beckman K.B."/>
            <person name="Gohl D.M."/>
        </authorList>
    </citation>
    <scope>NUCLEOTIDE SEQUENCE</scope>
    <source>
        <strain evidence="1">Duluth1</strain>
        <tissue evidence="1">Whole animal</tissue>
    </source>
</reference>
<accession>A0A9D4MSL9</accession>
<reference evidence="1" key="2">
    <citation type="submission" date="2020-11" db="EMBL/GenBank/DDBJ databases">
        <authorList>
            <person name="McCartney M.A."/>
            <person name="Auch B."/>
            <person name="Kono T."/>
            <person name="Mallez S."/>
            <person name="Becker A."/>
            <person name="Gohl D.M."/>
            <person name="Silverstein K.A.T."/>
            <person name="Koren S."/>
            <person name="Bechman K.B."/>
            <person name="Herman A."/>
            <person name="Abrahante J.E."/>
            <person name="Garbe J."/>
        </authorList>
    </citation>
    <scope>NUCLEOTIDE SEQUENCE</scope>
    <source>
        <strain evidence="1">Duluth1</strain>
        <tissue evidence="1">Whole animal</tissue>
    </source>
</reference>
<name>A0A9D4MSL9_DREPO</name>
<dbReference type="EMBL" id="JAIWYP010000001">
    <property type="protein sequence ID" value="KAH3881194.1"/>
    <property type="molecule type" value="Genomic_DNA"/>
</dbReference>